<name>A0A0G1PLK6_9BACT</name>
<reference evidence="2 3" key="1">
    <citation type="journal article" date="2015" name="Nature">
        <title>rRNA introns, odd ribosomes, and small enigmatic genomes across a large radiation of phyla.</title>
        <authorList>
            <person name="Brown C.T."/>
            <person name="Hug L.A."/>
            <person name="Thomas B.C."/>
            <person name="Sharon I."/>
            <person name="Castelle C.J."/>
            <person name="Singh A."/>
            <person name="Wilkins M.J."/>
            <person name="Williams K.H."/>
            <person name="Banfield J.F."/>
        </authorList>
    </citation>
    <scope>NUCLEOTIDE SEQUENCE [LARGE SCALE GENOMIC DNA]</scope>
</reference>
<gene>
    <name evidence="2" type="ORF">UX47_C0002G0004</name>
</gene>
<evidence type="ECO:0000313" key="3">
    <source>
        <dbReference type="Proteomes" id="UP000034794"/>
    </source>
</evidence>
<feature type="compositionally biased region" description="Basic and acidic residues" evidence="1">
    <location>
        <begin position="1"/>
        <end position="11"/>
    </location>
</feature>
<evidence type="ECO:0000256" key="1">
    <source>
        <dbReference type="SAM" id="MobiDB-lite"/>
    </source>
</evidence>
<dbReference type="Proteomes" id="UP000034794">
    <property type="component" value="Unassembled WGS sequence"/>
</dbReference>
<comment type="caution">
    <text evidence="2">The sequence shown here is derived from an EMBL/GenBank/DDBJ whole genome shotgun (WGS) entry which is preliminary data.</text>
</comment>
<proteinExistence type="predicted"/>
<feature type="compositionally biased region" description="Basic and acidic residues" evidence="1">
    <location>
        <begin position="21"/>
        <end position="39"/>
    </location>
</feature>
<sequence length="68" mass="8072">MDPLKEKENNRAKFMQTGRGRRQDHASRGNSDRFREWDDREDKVLFAQRRDARHGADEALIVENEAED</sequence>
<protein>
    <submittedName>
        <fullName evidence="2">Uncharacterized protein</fullName>
    </submittedName>
</protein>
<dbReference type="AlphaFoldDB" id="A0A0G1PLK6"/>
<dbReference type="EMBL" id="LCMI01000002">
    <property type="protein sequence ID" value="KKU33596.1"/>
    <property type="molecule type" value="Genomic_DNA"/>
</dbReference>
<feature type="region of interest" description="Disordered" evidence="1">
    <location>
        <begin position="1"/>
        <end position="39"/>
    </location>
</feature>
<evidence type="ECO:0000313" key="2">
    <source>
        <dbReference type="EMBL" id="KKU33596.1"/>
    </source>
</evidence>
<accession>A0A0G1PLK6</accession>
<organism evidence="2 3">
    <name type="scientific">Candidatus Collierbacteria bacterium GW2011_GWA2_46_26</name>
    <dbReference type="NCBI Taxonomy" id="1618381"/>
    <lineage>
        <taxon>Bacteria</taxon>
        <taxon>Candidatus Collieribacteriota</taxon>
    </lineage>
</organism>